<protein>
    <submittedName>
        <fullName evidence="1">Uncharacterized protein</fullName>
    </submittedName>
</protein>
<dbReference type="EMBL" id="JAWWNJ010000032">
    <property type="protein sequence ID" value="KAK7026304.1"/>
    <property type="molecule type" value="Genomic_DNA"/>
</dbReference>
<dbReference type="AlphaFoldDB" id="A0AAW0BLT2"/>
<accession>A0AAW0BLT2</accession>
<organism evidence="1 2">
    <name type="scientific">Favolaschia claudopus</name>
    <dbReference type="NCBI Taxonomy" id="2862362"/>
    <lineage>
        <taxon>Eukaryota</taxon>
        <taxon>Fungi</taxon>
        <taxon>Dikarya</taxon>
        <taxon>Basidiomycota</taxon>
        <taxon>Agaricomycotina</taxon>
        <taxon>Agaricomycetes</taxon>
        <taxon>Agaricomycetidae</taxon>
        <taxon>Agaricales</taxon>
        <taxon>Marasmiineae</taxon>
        <taxon>Mycenaceae</taxon>
        <taxon>Favolaschia</taxon>
    </lineage>
</organism>
<name>A0AAW0BLT2_9AGAR</name>
<comment type="caution">
    <text evidence="1">The sequence shown here is derived from an EMBL/GenBank/DDBJ whole genome shotgun (WGS) entry which is preliminary data.</text>
</comment>
<proteinExistence type="predicted"/>
<evidence type="ECO:0000313" key="1">
    <source>
        <dbReference type="EMBL" id="KAK7026304.1"/>
    </source>
</evidence>
<reference evidence="1 2" key="1">
    <citation type="journal article" date="2024" name="J Genomics">
        <title>Draft genome sequencing and assembly of Favolaschia claudopus CIRM-BRFM 2984 isolated from oak limbs.</title>
        <authorList>
            <person name="Navarro D."/>
            <person name="Drula E."/>
            <person name="Chaduli D."/>
            <person name="Cazenave R."/>
            <person name="Ahrendt S."/>
            <person name="Wang J."/>
            <person name="Lipzen A."/>
            <person name="Daum C."/>
            <person name="Barry K."/>
            <person name="Grigoriev I.V."/>
            <person name="Favel A."/>
            <person name="Rosso M.N."/>
            <person name="Martin F."/>
        </authorList>
    </citation>
    <scope>NUCLEOTIDE SEQUENCE [LARGE SCALE GENOMIC DNA]</scope>
    <source>
        <strain evidence="1 2">CIRM-BRFM 2984</strain>
    </source>
</reference>
<keyword evidence="2" id="KW-1185">Reference proteome</keyword>
<sequence>MPLNVAIGRSPPHDIWLYATLLWRISLPTWLDSSIALAAARTFPPNLAAAHFFGSDRLLCLDRHTSAIPRQHNSPHSGGSPGLCRPWYPSLALQLRFASSSLLGWSSNSPEFVGVTILRLYRLLAFPTCSRVASMIRDALLVPLSTLWIISPGQNCPYSASALQFCVAPSLLPCLRDPHPLTDCLASSSRGLSDESTRQQQASSLNLGVIRRTCYPMPIILITFPCHRHLAVTSLDSTFKFKHVASASSVPSSVLSVFGAANVDVADDPARHFDIVAIASPPSLCSRPTILDDMRTRLAVS</sequence>
<gene>
    <name evidence="1" type="ORF">R3P38DRAFT_3192938</name>
</gene>
<evidence type="ECO:0000313" key="2">
    <source>
        <dbReference type="Proteomes" id="UP001362999"/>
    </source>
</evidence>
<dbReference type="Proteomes" id="UP001362999">
    <property type="component" value="Unassembled WGS sequence"/>
</dbReference>